<comment type="cofactor">
    <cofactor evidence="1 3">
        <name>heme</name>
        <dbReference type="ChEBI" id="CHEBI:30413"/>
    </cofactor>
</comment>
<keyword evidence="7" id="KW-1185">Reference proteome</keyword>
<dbReference type="GO" id="GO:0020037">
    <property type="term" value="F:heme binding"/>
    <property type="evidence" value="ECO:0007669"/>
    <property type="project" value="InterPro"/>
</dbReference>
<dbReference type="Pfam" id="PF00067">
    <property type="entry name" value="p450"/>
    <property type="match status" value="1"/>
</dbReference>
<accession>H0E059</accession>
<dbReference type="GO" id="GO:0004497">
    <property type="term" value="F:monooxygenase activity"/>
    <property type="evidence" value="ECO:0007669"/>
    <property type="project" value="UniProtKB-KW"/>
</dbReference>
<name>H0E059_9ACTN</name>
<dbReference type="GO" id="GO:0005506">
    <property type="term" value="F:iron ion binding"/>
    <property type="evidence" value="ECO:0007669"/>
    <property type="project" value="InterPro"/>
</dbReference>
<dbReference type="PANTHER" id="PTHR24305">
    <property type="entry name" value="CYTOCHROME P450"/>
    <property type="match status" value="1"/>
</dbReference>
<dbReference type="InterPro" id="IPR017972">
    <property type="entry name" value="Cyt_P450_CS"/>
</dbReference>
<proteinExistence type="inferred from homology"/>
<protein>
    <submittedName>
        <fullName evidence="6">Cytochrome P450-related protein</fullName>
    </submittedName>
</protein>
<keyword evidence="3 4" id="KW-0349">Heme</keyword>
<feature type="binding site" description="axial binding residue" evidence="3">
    <location>
        <position position="427"/>
    </location>
    <ligand>
        <name>heme</name>
        <dbReference type="ChEBI" id="CHEBI:30413"/>
    </ligand>
    <ligandPart>
        <name>Fe</name>
        <dbReference type="ChEBI" id="CHEBI:18248"/>
    </ligandPart>
</feature>
<dbReference type="PRINTS" id="PR00385">
    <property type="entry name" value="P450"/>
</dbReference>
<keyword evidence="3 4" id="KW-0408">Iron</keyword>
<dbReference type="Gene3D" id="1.10.630.10">
    <property type="entry name" value="Cytochrome P450"/>
    <property type="match status" value="1"/>
</dbReference>
<dbReference type="GO" id="GO:0016705">
    <property type="term" value="F:oxidoreductase activity, acting on paired donors, with incorporation or reduction of molecular oxygen"/>
    <property type="evidence" value="ECO:0007669"/>
    <property type="project" value="InterPro"/>
</dbReference>
<feature type="region of interest" description="Disordered" evidence="5">
    <location>
        <begin position="1"/>
        <end position="43"/>
    </location>
</feature>
<feature type="compositionally biased region" description="Pro residues" evidence="5">
    <location>
        <begin position="29"/>
        <end position="43"/>
    </location>
</feature>
<keyword evidence="4" id="KW-0560">Oxidoreductase</keyword>
<dbReference type="InterPro" id="IPR036396">
    <property type="entry name" value="Cyt_P450_sf"/>
</dbReference>
<dbReference type="PANTHER" id="PTHR24305:SF166">
    <property type="entry name" value="CYTOCHROME P450 12A4, MITOCHONDRIAL-RELATED"/>
    <property type="match status" value="1"/>
</dbReference>
<dbReference type="Proteomes" id="UP000005143">
    <property type="component" value="Unassembled WGS sequence"/>
</dbReference>
<dbReference type="PRINTS" id="PR00463">
    <property type="entry name" value="EP450I"/>
</dbReference>
<evidence type="ECO:0000256" key="5">
    <source>
        <dbReference type="SAM" id="MobiDB-lite"/>
    </source>
</evidence>
<comment type="caution">
    <text evidence="6">The sequence shown here is derived from an EMBL/GenBank/DDBJ whole genome shotgun (WGS) entry which is preliminary data.</text>
</comment>
<evidence type="ECO:0000256" key="2">
    <source>
        <dbReference type="ARBA" id="ARBA00010617"/>
    </source>
</evidence>
<keyword evidence="3 4" id="KW-0479">Metal-binding</keyword>
<dbReference type="EMBL" id="AGUD01000006">
    <property type="protein sequence ID" value="EHN12862.1"/>
    <property type="molecule type" value="Genomic_DNA"/>
</dbReference>
<dbReference type="OrthoDB" id="5290182at2"/>
<evidence type="ECO:0000256" key="4">
    <source>
        <dbReference type="RuleBase" id="RU000461"/>
    </source>
</evidence>
<reference evidence="6 7" key="1">
    <citation type="journal article" date="2013" name="Biodegradation">
        <title>Quantitative proteomic analysis of ibuprofen-degrading Patulibacter sp. strain I11.</title>
        <authorList>
            <person name="Almeida B."/>
            <person name="Kjeldal H."/>
            <person name="Lolas I."/>
            <person name="Knudsen A.D."/>
            <person name="Carvalho G."/>
            <person name="Nielsen K.L."/>
            <person name="Barreto Crespo M.T."/>
            <person name="Stensballe A."/>
            <person name="Nielsen J.L."/>
        </authorList>
    </citation>
    <scope>NUCLEOTIDE SEQUENCE [LARGE SCALE GENOMIC DNA]</scope>
    <source>
        <strain evidence="6 7">I11</strain>
    </source>
</reference>
<dbReference type="AlphaFoldDB" id="H0E059"/>
<dbReference type="InterPro" id="IPR001128">
    <property type="entry name" value="Cyt_P450"/>
</dbReference>
<evidence type="ECO:0000256" key="3">
    <source>
        <dbReference type="PIRSR" id="PIRSR602401-1"/>
    </source>
</evidence>
<dbReference type="RefSeq" id="WP_007569844.1">
    <property type="nucleotide sequence ID" value="NZ_AGUD01000006.1"/>
</dbReference>
<dbReference type="SUPFAM" id="SSF48264">
    <property type="entry name" value="Cytochrome P450"/>
    <property type="match status" value="1"/>
</dbReference>
<dbReference type="InterPro" id="IPR050121">
    <property type="entry name" value="Cytochrome_P450_monoxygenase"/>
</dbReference>
<evidence type="ECO:0000256" key="1">
    <source>
        <dbReference type="ARBA" id="ARBA00001971"/>
    </source>
</evidence>
<dbReference type="InterPro" id="IPR002401">
    <property type="entry name" value="Cyt_P450_E_grp-I"/>
</dbReference>
<comment type="similarity">
    <text evidence="2 4">Belongs to the cytochrome P450 family.</text>
</comment>
<evidence type="ECO:0000313" key="6">
    <source>
        <dbReference type="EMBL" id="EHN12862.1"/>
    </source>
</evidence>
<evidence type="ECO:0000313" key="7">
    <source>
        <dbReference type="Proteomes" id="UP000005143"/>
    </source>
</evidence>
<keyword evidence="4" id="KW-0503">Monooxygenase</keyword>
<sequence>MTPPKPTSSCPAAPAPADPRCPVDHGARPAPPPRPASLPPGPRGWPAVGALPLLLRDIYRAPERLRDRYGDVVRVPVPGRAELILVNDPDLVVEVFNRRASDYGKGEMNYALFSSERHLPLPVSDGEPWKRMRRLLSPKFGARQLEAVSPLVREAIEERIDRWQEHVGSGRPVDLDGPWSDLTMSVLLRSMFTTRIDDRTIDEAVVAFRTFAYYAAFKMIATNAPRGLPLPYQRRGERAIRWIHAFLDRMVRERRAAQLPDGGSDILQMLLDAVDDDGRPMTDEELRSELFGLIFGGFETTASALSWTVAMLDLHPDVAATLDDEIAALGDAPPTAADLDRLPYLHAVFDEAQRLQGGPMFSRTPIEDTELGGHRVPRGSIVWISPYALHRDPRHWRDPERFDPARFARDEIHKGAFLPFGLGPRKCMGMRLAYMEAAFALVTARRRYRFRLAPGFVPRHQFHISTGMKGGCPVTLHPPRAAALPR</sequence>
<organism evidence="6 7">
    <name type="scientific">Patulibacter medicamentivorans</name>
    <dbReference type="NCBI Taxonomy" id="1097667"/>
    <lineage>
        <taxon>Bacteria</taxon>
        <taxon>Bacillati</taxon>
        <taxon>Actinomycetota</taxon>
        <taxon>Thermoleophilia</taxon>
        <taxon>Solirubrobacterales</taxon>
        <taxon>Patulibacteraceae</taxon>
        <taxon>Patulibacter</taxon>
    </lineage>
</organism>
<dbReference type="PROSITE" id="PS00086">
    <property type="entry name" value="CYTOCHROME_P450"/>
    <property type="match status" value="1"/>
</dbReference>
<gene>
    <name evidence="6" type="ORF">PAI11_01670</name>
</gene>